<dbReference type="InterPro" id="IPR024741">
    <property type="entry name" value="Condensin2_G2"/>
</dbReference>
<feature type="region of interest" description="Disordered" evidence="1">
    <location>
        <begin position="1"/>
        <end position="39"/>
    </location>
</feature>
<feature type="region of interest" description="Disordered" evidence="1">
    <location>
        <begin position="634"/>
        <end position="653"/>
    </location>
</feature>
<name>A0AAV2ZC22_9STRA</name>
<evidence type="ECO:0000313" key="3">
    <source>
        <dbReference type="Proteomes" id="UP001146120"/>
    </source>
</evidence>
<proteinExistence type="predicted"/>
<keyword evidence="3" id="KW-1185">Reference proteome</keyword>
<feature type="compositionally biased region" description="Low complexity" evidence="1">
    <location>
        <begin position="14"/>
        <end position="34"/>
    </location>
</feature>
<evidence type="ECO:0000256" key="1">
    <source>
        <dbReference type="SAM" id="MobiDB-lite"/>
    </source>
</evidence>
<feature type="region of interest" description="Disordered" evidence="1">
    <location>
        <begin position="948"/>
        <end position="971"/>
    </location>
</feature>
<organism evidence="2 3">
    <name type="scientific">Lagenidium giganteum</name>
    <dbReference type="NCBI Taxonomy" id="4803"/>
    <lineage>
        <taxon>Eukaryota</taxon>
        <taxon>Sar</taxon>
        <taxon>Stramenopiles</taxon>
        <taxon>Oomycota</taxon>
        <taxon>Peronosporomycetes</taxon>
        <taxon>Pythiales</taxon>
        <taxon>Pythiaceae</taxon>
    </lineage>
</organism>
<dbReference type="Gene3D" id="1.25.10.10">
    <property type="entry name" value="Leucine-rich Repeat Variant"/>
    <property type="match status" value="1"/>
</dbReference>
<dbReference type="EMBL" id="DAKRPA010000004">
    <property type="protein sequence ID" value="DBA04993.1"/>
    <property type="molecule type" value="Genomic_DNA"/>
</dbReference>
<evidence type="ECO:0000313" key="2">
    <source>
        <dbReference type="EMBL" id="DBA04993.1"/>
    </source>
</evidence>
<dbReference type="InterPro" id="IPR011989">
    <property type="entry name" value="ARM-like"/>
</dbReference>
<reference evidence="2" key="2">
    <citation type="journal article" date="2023" name="Microbiol Resour">
        <title>Decontamination and Annotation of the Draft Genome Sequence of the Oomycete Lagenidium giganteum ARSEF 373.</title>
        <authorList>
            <person name="Morgan W.R."/>
            <person name="Tartar A."/>
        </authorList>
    </citation>
    <scope>NUCLEOTIDE SEQUENCE</scope>
    <source>
        <strain evidence="2">ARSEF 373</strain>
    </source>
</reference>
<dbReference type="GO" id="GO:0005634">
    <property type="term" value="C:nucleus"/>
    <property type="evidence" value="ECO:0007669"/>
    <property type="project" value="InterPro"/>
</dbReference>
<reference evidence="2" key="1">
    <citation type="submission" date="2022-11" db="EMBL/GenBank/DDBJ databases">
        <authorList>
            <person name="Morgan W.R."/>
            <person name="Tartar A."/>
        </authorList>
    </citation>
    <scope>NUCLEOTIDE SEQUENCE</scope>
    <source>
        <strain evidence="2">ARSEF 373</strain>
    </source>
</reference>
<feature type="compositionally biased region" description="Acidic residues" evidence="1">
    <location>
        <begin position="639"/>
        <end position="653"/>
    </location>
</feature>
<gene>
    <name evidence="2" type="ORF">N0F65_006995</name>
</gene>
<dbReference type="SUPFAM" id="SSF48371">
    <property type="entry name" value="ARM repeat"/>
    <property type="match status" value="1"/>
</dbReference>
<dbReference type="Pfam" id="PF12422">
    <property type="entry name" value="Condensin2nSMC"/>
    <property type="match status" value="1"/>
</dbReference>
<dbReference type="GO" id="GO:0000796">
    <property type="term" value="C:condensin complex"/>
    <property type="evidence" value="ECO:0007669"/>
    <property type="project" value="TreeGrafter"/>
</dbReference>
<dbReference type="Proteomes" id="UP001146120">
    <property type="component" value="Unassembled WGS sequence"/>
</dbReference>
<dbReference type="PANTHER" id="PTHR16199:SF4">
    <property type="entry name" value="CONDENSIN-2 COMPLEX SUBUNIT G2"/>
    <property type="match status" value="1"/>
</dbReference>
<accession>A0AAV2ZC22</accession>
<comment type="caution">
    <text evidence="2">The sequence shown here is derived from an EMBL/GenBank/DDBJ whole genome shotgun (WGS) entry which is preliminary data.</text>
</comment>
<protein>
    <recommendedName>
        <fullName evidence="4">Condensin-2 complex subunit G2</fullName>
    </recommendedName>
</protein>
<dbReference type="GO" id="GO:0000070">
    <property type="term" value="P:mitotic sister chromatid segregation"/>
    <property type="evidence" value="ECO:0007669"/>
    <property type="project" value="TreeGrafter"/>
</dbReference>
<feature type="compositionally biased region" description="Basic residues" evidence="1">
    <location>
        <begin position="953"/>
        <end position="962"/>
    </location>
</feature>
<dbReference type="AlphaFoldDB" id="A0AAV2ZC22"/>
<sequence>MARPKPSTRAKAPAVDADSTSAEAAASTTMTTTDGGDDRAKVTVAQALKHLQKHKEATLLLQVMEHFQTQQRKRSKKDKQEEADAFEEQLRLLPRSAWEGFYPAVTHAITTAQQEAATNPTEATATYLELIDGVGQFLELVVEHHASLSVNAEKLAEVVQMLHDQLLRLKGDADQVAAAQEAVALLCEASWKVKLNNSAQTLVTQLLPYLIVRSYESPASGHFNSKRHPIRRLFALKDALLLLDFDDDSSSLLKDILLRCYIQPNVFRSPDATQFLGFLFELHLPFVTDINETIRNQIPNQRKSILKKFGSVYFKAWVNSKGALRQKIEEDCIQRYVKDAVHASSLSLFTATRTVLQIFFDNKRHVGVDEMLYRICSPILWRGVKAANDSVRRQAAILLFDNFPLRDPQFNNEMMDRSLQKQFDAFEELLGDSHPAVRIAAIQGVAKVLSVYWELIPADTIRCFISKLVVDLVNDVSSSAVRTAVFEAVQFILDNYNSHTVLKPLLPMLAPLINDRNERARAEFASLLVRVKSIRNLHFYDIVPVNDLLHRLVLDRDSALVSKHLVSLFLNSYFPQSVGGSSQVARCLALVKKNPEAAMVFYSHVAEHTSVGSVCKLAALLCRCSLNFVSRRVNKSSSDDDNSDDDDNEDDEGFSLTGQIVVLEVMGNLLKGVHKKVMTDERYVECKSFLAEQIDSKSLKALLVAYSEDRPFYADALSSIWRVVGYLGELTEGELLEDLVEQLMGMSETGNKKLLDSMINCLAKWNQLPFLVAKIETYLLEWKERGFATLAPASKGKKAKTNPSASPPFSLNPIVALTAVEYISQAPSVGCSKTLLARLQQVLEACAAPLLEFSCDEVEEACKANAFGLLRLLEIYAKISVVVECASVSEAATAVIERGAKAVTAKEELRSLQPASFFQPPMHLASLFKWITDMLLSLRERTEASTSSATLLKSKKRRRRGKKDTEITKSATSPQNELLTRWRNLFSVCSLLITECMAFSLEATDAATNDTIADFIDSVVSTLAAALDDTEQPERCLFYQSCQLTFVLATVAKRFDQEEAFHERCMQWKTQLQEALAKVHEAHEDKTEDLWKVLEAAPVMMTEQAA</sequence>
<dbReference type="PANTHER" id="PTHR16199">
    <property type="entry name" value="CONDENSIN-2 COMPLEX SUBUNIT G2"/>
    <property type="match status" value="1"/>
</dbReference>
<dbReference type="InterPro" id="IPR016024">
    <property type="entry name" value="ARM-type_fold"/>
</dbReference>
<evidence type="ECO:0008006" key="4">
    <source>
        <dbReference type="Google" id="ProtNLM"/>
    </source>
</evidence>